<proteinExistence type="predicted"/>
<evidence type="ECO:0000256" key="3">
    <source>
        <dbReference type="ARBA" id="ARBA00023239"/>
    </source>
</evidence>
<dbReference type="InterPro" id="IPR029017">
    <property type="entry name" value="Enolase-like_N"/>
</dbReference>
<dbReference type="InterPro" id="IPR041338">
    <property type="entry name" value="OSBS_N"/>
</dbReference>
<dbReference type="STRING" id="1184267.A11Q_580"/>
<keyword evidence="3" id="KW-0456">Lyase</keyword>
<dbReference type="KEGG" id="bex:A11Q_580"/>
<name>M4V8L6_9BACT</name>
<dbReference type="RefSeq" id="WP_015469290.1">
    <property type="nucleotide sequence ID" value="NC_020813.1"/>
</dbReference>
<dbReference type="GO" id="GO:0016829">
    <property type="term" value="F:lyase activity"/>
    <property type="evidence" value="ECO:0007669"/>
    <property type="project" value="UniProtKB-KW"/>
</dbReference>
<sequence>MKLSCSSYRLKKRTALNALTQESYQDGYQEGALLRFVDGDDWGVADLCPKPEFGDSDWQTEIKQRGLLFLRATELAIEDLLARKNKKSLISDKKIPSNYLITDVFSTDLNQPQFVGKSVKIKCGSQVSELLARLNAVSLDVRLRLDFNNTLNAQQFEMFLKGLSSAAKNRIEYIEDPVAISEAWKDWNQAVPLAYDFQSLPYREDWATFLIIKPSRQSVPLSKAGTVILTSAMEHPVGFAHALRTAQSLAQRDSGFLTLDLYEDIGFGRYFVHDENLVGFSSEALSDYGIGMSQQLNQLTWVDV</sequence>
<protein>
    <recommendedName>
        <fullName evidence="4">OSBS enolase-like N-terminal domain-containing protein</fullName>
    </recommendedName>
</protein>
<evidence type="ECO:0000256" key="2">
    <source>
        <dbReference type="ARBA" id="ARBA00022842"/>
    </source>
</evidence>
<keyword evidence="1" id="KW-0479">Metal-binding</keyword>
<gene>
    <name evidence="5" type="ORF">A11Q_580</name>
</gene>
<dbReference type="Gene3D" id="3.20.20.120">
    <property type="entry name" value="Enolase-like C-terminal domain"/>
    <property type="match status" value="1"/>
</dbReference>
<accession>M4V8L6</accession>
<reference evidence="5 6" key="1">
    <citation type="journal article" date="2013" name="ISME J.">
        <title>By their genes ye shall know them: genomic signatures of predatory bacteria.</title>
        <authorList>
            <person name="Pasternak Z."/>
            <person name="Pietrokovski S."/>
            <person name="Rotem O."/>
            <person name="Gophna U."/>
            <person name="Lurie-Weinberger M.N."/>
            <person name="Jurkevitch E."/>
        </authorList>
    </citation>
    <scope>NUCLEOTIDE SEQUENCE [LARGE SCALE GENOMIC DNA]</scope>
    <source>
        <strain evidence="5 6">JSS</strain>
    </source>
</reference>
<dbReference type="Pfam" id="PF22015">
    <property type="entry name" value="OSBS_N"/>
    <property type="match status" value="1"/>
</dbReference>
<organism evidence="5 6">
    <name type="scientific">Pseudobdellovibrio exovorus JSS</name>
    <dbReference type="NCBI Taxonomy" id="1184267"/>
    <lineage>
        <taxon>Bacteria</taxon>
        <taxon>Pseudomonadati</taxon>
        <taxon>Bdellovibrionota</taxon>
        <taxon>Bdellovibrionia</taxon>
        <taxon>Bdellovibrionales</taxon>
        <taxon>Pseudobdellovibrionaceae</taxon>
        <taxon>Pseudobdellovibrio</taxon>
    </lineage>
</organism>
<dbReference type="InterPro" id="IPR036849">
    <property type="entry name" value="Enolase-like_C_sf"/>
</dbReference>
<evidence type="ECO:0000313" key="6">
    <source>
        <dbReference type="Proteomes" id="UP000012040"/>
    </source>
</evidence>
<dbReference type="HOGENOM" id="CLU_914197_0_0_7"/>
<keyword evidence="6" id="KW-1185">Reference proteome</keyword>
<evidence type="ECO:0000256" key="1">
    <source>
        <dbReference type="ARBA" id="ARBA00022723"/>
    </source>
</evidence>
<feature type="domain" description="OSBS enolase-like N-terminal" evidence="4">
    <location>
        <begin position="3"/>
        <end position="63"/>
    </location>
</feature>
<dbReference type="Gene3D" id="3.30.390.10">
    <property type="entry name" value="Enolase-like, N-terminal domain"/>
    <property type="match status" value="1"/>
</dbReference>
<dbReference type="Proteomes" id="UP000012040">
    <property type="component" value="Chromosome"/>
</dbReference>
<dbReference type="GO" id="GO:0046872">
    <property type="term" value="F:metal ion binding"/>
    <property type="evidence" value="ECO:0007669"/>
    <property type="project" value="UniProtKB-KW"/>
</dbReference>
<dbReference type="eggNOG" id="COG4948">
    <property type="taxonomic scope" value="Bacteria"/>
</dbReference>
<dbReference type="AlphaFoldDB" id="M4V8L6"/>
<evidence type="ECO:0000313" key="5">
    <source>
        <dbReference type="EMBL" id="AGH94800.1"/>
    </source>
</evidence>
<dbReference type="EMBL" id="CP003537">
    <property type="protein sequence ID" value="AGH94800.1"/>
    <property type="molecule type" value="Genomic_DNA"/>
</dbReference>
<keyword evidence="2" id="KW-0460">Magnesium</keyword>
<evidence type="ECO:0000259" key="4">
    <source>
        <dbReference type="Pfam" id="PF22015"/>
    </source>
</evidence>
<dbReference type="SUPFAM" id="SSF51604">
    <property type="entry name" value="Enolase C-terminal domain-like"/>
    <property type="match status" value="1"/>
</dbReference>
<dbReference type="OrthoDB" id="21264at2"/>
<dbReference type="PATRIC" id="fig|1184267.3.peg.590"/>